<dbReference type="RefSeq" id="WP_109792083.1">
    <property type="nucleotide sequence ID" value="NZ_PHIG01000033.1"/>
</dbReference>
<dbReference type="AlphaFoldDB" id="A0A2M9G117"/>
<protein>
    <recommendedName>
        <fullName evidence="4">Excinuclease ABC subunit A</fullName>
    </recommendedName>
</protein>
<dbReference type="InterPro" id="IPR024572">
    <property type="entry name" value="RcnB"/>
</dbReference>
<keyword evidence="3" id="KW-1185">Reference proteome</keyword>
<sequence length="119" mass="12670">MKTAIRTMFLSTAIAMMAAPMIAAPAMAQPGHCPPGLAKKNNGCMPPGLAKKRYTIGERLPFGVRYVPVYDYGRYGLRDPAEGLIYARVDGDLLLMAEATKRVIDAVVAIDAASRGAGD</sequence>
<dbReference type="Proteomes" id="UP000229498">
    <property type="component" value="Unassembled WGS sequence"/>
</dbReference>
<feature type="chain" id="PRO_5014831970" description="Excinuclease ABC subunit A" evidence="1">
    <location>
        <begin position="29"/>
        <end position="119"/>
    </location>
</feature>
<organism evidence="2 3">
    <name type="scientific">Minwuia thermotolerans</name>
    <dbReference type="NCBI Taxonomy" id="2056226"/>
    <lineage>
        <taxon>Bacteria</taxon>
        <taxon>Pseudomonadati</taxon>
        <taxon>Pseudomonadota</taxon>
        <taxon>Alphaproteobacteria</taxon>
        <taxon>Minwuiales</taxon>
        <taxon>Minwuiaceae</taxon>
        <taxon>Minwuia</taxon>
    </lineage>
</organism>
<comment type="caution">
    <text evidence="2">The sequence shown here is derived from an EMBL/GenBank/DDBJ whole genome shotgun (WGS) entry which is preliminary data.</text>
</comment>
<reference evidence="2 3" key="1">
    <citation type="submission" date="2017-11" db="EMBL/GenBank/DDBJ databases">
        <title>Draft genome sequence of Rhizobiales bacterium SY3-13.</title>
        <authorList>
            <person name="Sun C."/>
        </authorList>
    </citation>
    <scope>NUCLEOTIDE SEQUENCE [LARGE SCALE GENOMIC DNA]</scope>
    <source>
        <strain evidence="2 3">SY3-13</strain>
    </source>
</reference>
<gene>
    <name evidence="2" type="ORF">CVT23_12295</name>
</gene>
<proteinExistence type="predicted"/>
<dbReference type="Pfam" id="PF11776">
    <property type="entry name" value="RcnB"/>
    <property type="match status" value="1"/>
</dbReference>
<dbReference type="OrthoDB" id="7666115at2"/>
<evidence type="ECO:0000313" key="2">
    <source>
        <dbReference type="EMBL" id="PJK29374.1"/>
    </source>
</evidence>
<evidence type="ECO:0008006" key="4">
    <source>
        <dbReference type="Google" id="ProtNLM"/>
    </source>
</evidence>
<accession>A0A2M9G117</accession>
<keyword evidence="1" id="KW-0732">Signal</keyword>
<feature type="signal peptide" evidence="1">
    <location>
        <begin position="1"/>
        <end position="28"/>
    </location>
</feature>
<name>A0A2M9G117_9PROT</name>
<evidence type="ECO:0000256" key="1">
    <source>
        <dbReference type="SAM" id="SignalP"/>
    </source>
</evidence>
<dbReference type="EMBL" id="PHIG01000033">
    <property type="protein sequence ID" value="PJK29374.1"/>
    <property type="molecule type" value="Genomic_DNA"/>
</dbReference>
<dbReference type="Gene3D" id="3.10.450.160">
    <property type="entry name" value="inner membrane protein cigr"/>
    <property type="match status" value="1"/>
</dbReference>
<evidence type="ECO:0000313" key="3">
    <source>
        <dbReference type="Proteomes" id="UP000229498"/>
    </source>
</evidence>